<sequence>MCTITLDWNRLPIGSGAMESGIRRVVNLRMKGACIYWLEKTAEAMLMLRSYYKAGRWNLLKNLSFSLAFLTNE</sequence>
<dbReference type="Proteomes" id="UP000422108">
    <property type="component" value="Chromosome"/>
</dbReference>
<name>A0A5K8A6N1_9BACT</name>
<keyword evidence="2" id="KW-1185">Reference proteome</keyword>
<reference evidence="1 2" key="1">
    <citation type="submission" date="2019-11" db="EMBL/GenBank/DDBJ databases">
        <title>Comparative genomics of hydrocarbon-degrading Desulfosarcina strains.</title>
        <authorList>
            <person name="Watanabe M."/>
            <person name="Kojima H."/>
            <person name="Fukui M."/>
        </authorList>
    </citation>
    <scope>NUCLEOTIDE SEQUENCE [LARGE SCALE GENOMIC DNA]</scope>
    <source>
        <strain evidence="2">oXyS1</strain>
    </source>
</reference>
<evidence type="ECO:0000313" key="1">
    <source>
        <dbReference type="EMBL" id="BBO88106.1"/>
    </source>
</evidence>
<dbReference type="EMBL" id="AP021879">
    <property type="protein sequence ID" value="BBO88106.1"/>
    <property type="molecule type" value="Genomic_DNA"/>
</dbReference>
<accession>A0A5K8A6N1</accession>
<dbReference type="AlphaFoldDB" id="A0A5K8A6N1"/>
<proteinExistence type="predicted"/>
<protein>
    <submittedName>
        <fullName evidence="1">Uncharacterized protein</fullName>
    </submittedName>
</protein>
<organism evidence="1 2">
    <name type="scientific">Desulfosarcina ovata subsp. ovata</name>
    <dbReference type="NCBI Taxonomy" id="2752305"/>
    <lineage>
        <taxon>Bacteria</taxon>
        <taxon>Pseudomonadati</taxon>
        <taxon>Thermodesulfobacteriota</taxon>
        <taxon>Desulfobacteria</taxon>
        <taxon>Desulfobacterales</taxon>
        <taxon>Desulfosarcinaceae</taxon>
        <taxon>Desulfosarcina</taxon>
    </lineage>
</organism>
<gene>
    <name evidence="1" type="ORF">DSCOOX_12860</name>
</gene>
<evidence type="ECO:0000313" key="2">
    <source>
        <dbReference type="Proteomes" id="UP000422108"/>
    </source>
</evidence>